<feature type="region of interest" description="Disordered" evidence="9">
    <location>
        <begin position="741"/>
        <end position="898"/>
    </location>
</feature>
<dbReference type="NCBIfam" id="TIGR00358">
    <property type="entry name" value="3_prime_RNase"/>
    <property type="match status" value="1"/>
</dbReference>
<dbReference type="Gene3D" id="2.40.50.140">
    <property type="entry name" value="Nucleic acid-binding proteins"/>
    <property type="match status" value="2"/>
</dbReference>
<evidence type="ECO:0000256" key="3">
    <source>
        <dbReference type="ARBA" id="ARBA00022490"/>
    </source>
</evidence>
<dbReference type="GO" id="GO:0008859">
    <property type="term" value="F:exoribonuclease II activity"/>
    <property type="evidence" value="ECO:0007669"/>
    <property type="project" value="UniProtKB-UniRule"/>
</dbReference>
<comment type="function">
    <text evidence="8">3'-5' exoribonuclease that releases 5'-nucleoside monophosphates and is involved in maturation of structured RNAs.</text>
</comment>
<dbReference type="Pfam" id="PF08206">
    <property type="entry name" value="OB_RNB"/>
    <property type="match status" value="1"/>
</dbReference>
<evidence type="ECO:0000256" key="9">
    <source>
        <dbReference type="SAM" id="MobiDB-lite"/>
    </source>
</evidence>
<comment type="similarity">
    <text evidence="8">Belongs to the RNR ribonuclease family. RNase R subfamily.</text>
</comment>
<dbReference type="EC" id="3.1.13.1" evidence="8"/>
<dbReference type="NCBIfam" id="TIGR02063">
    <property type="entry name" value="RNase_R"/>
    <property type="match status" value="1"/>
</dbReference>
<dbReference type="CDD" id="cd04471">
    <property type="entry name" value="S1_RNase_R"/>
    <property type="match status" value="1"/>
</dbReference>
<dbReference type="SUPFAM" id="SSF50249">
    <property type="entry name" value="Nucleic acid-binding proteins"/>
    <property type="match status" value="4"/>
</dbReference>
<evidence type="ECO:0000256" key="7">
    <source>
        <dbReference type="ARBA" id="ARBA00022884"/>
    </source>
</evidence>
<accession>A0A4R6MAT5</accession>
<proteinExistence type="inferred from homology"/>
<evidence type="ECO:0000256" key="4">
    <source>
        <dbReference type="ARBA" id="ARBA00022722"/>
    </source>
</evidence>
<evidence type="ECO:0000256" key="5">
    <source>
        <dbReference type="ARBA" id="ARBA00022801"/>
    </source>
</evidence>
<dbReference type="InterPro" id="IPR001900">
    <property type="entry name" value="RNase_II/R"/>
</dbReference>
<dbReference type="HAMAP" id="MF_01895">
    <property type="entry name" value="RNase_R"/>
    <property type="match status" value="1"/>
</dbReference>
<dbReference type="InterPro" id="IPR012340">
    <property type="entry name" value="NA-bd_OB-fold"/>
</dbReference>
<dbReference type="GO" id="GO:0003723">
    <property type="term" value="F:RNA binding"/>
    <property type="evidence" value="ECO:0007669"/>
    <property type="project" value="UniProtKB-UniRule"/>
</dbReference>
<comment type="catalytic activity">
    <reaction evidence="1 8">
        <text>Exonucleolytic cleavage in the 3'- to 5'-direction to yield nucleoside 5'-phosphates.</text>
        <dbReference type="EC" id="3.1.13.1"/>
    </reaction>
</comment>
<dbReference type="PROSITE" id="PS01175">
    <property type="entry name" value="RIBONUCLEASE_II"/>
    <property type="match status" value="1"/>
</dbReference>
<feature type="compositionally biased region" description="Basic residues" evidence="9">
    <location>
        <begin position="823"/>
        <end position="844"/>
    </location>
</feature>
<dbReference type="OrthoDB" id="9764149at2"/>
<keyword evidence="12" id="KW-1185">Reference proteome</keyword>
<feature type="compositionally biased region" description="Basic and acidic residues" evidence="9">
    <location>
        <begin position="794"/>
        <end position="822"/>
    </location>
</feature>
<evidence type="ECO:0000256" key="2">
    <source>
        <dbReference type="ARBA" id="ARBA00004496"/>
    </source>
</evidence>
<feature type="compositionally biased region" description="Basic and acidic residues" evidence="9">
    <location>
        <begin position="865"/>
        <end position="879"/>
    </location>
</feature>
<dbReference type="PROSITE" id="PS50126">
    <property type="entry name" value="S1"/>
    <property type="match status" value="1"/>
</dbReference>
<dbReference type="InterPro" id="IPR040476">
    <property type="entry name" value="CSD2"/>
</dbReference>
<reference evidence="11 12" key="1">
    <citation type="submission" date="2019-03" db="EMBL/GenBank/DDBJ databases">
        <title>Genomic Encyclopedia of Type Strains, Phase III (KMG-III): the genomes of soil and plant-associated and newly described type strains.</title>
        <authorList>
            <person name="Whitman W."/>
        </authorList>
    </citation>
    <scope>NUCLEOTIDE SEQUENCE [LARGE SCALE GENOMIC DNA]</scope>
    <source>
        <strain evidence="11 12">CECT 7378</strain>
    </source>
</reference>
<comment type="subcellular location">
    <subcellularLocation>
        <location evidence="2 8">Cytoplasm</location>
    </subcellularLocation>
</comment>
<feature type="compositionally biased region" description="Basic residues" evidence="9">
    <location>
        <begin position="880"/>
        <end position="898"/>
    </location>
</feature>
<dbReference type="Pfam" id="PF00773">
    <property type="entry name" value="RNB"/>
    <property type="match status" value="1"/>
</dbReference>
<protein>
    <recommendedName>
        <fullName evidence="8">Ribonuclease R</fullName>
        <shortName evidence="8">RNase R</shortName>
        <ecNumber evidence="8">3.1.13.1</ecNumber>
    </recommendedName>
</protein>
<dbReference type="EMBL" id="SNXC01000010">
    <property type="protein sequence ID" value="TDO98661.1"/>
    <property type="molecule type" value="Genomic_DNA"/>
</dbReference>
<dbReference type="Pfam" id="PF00575">
    <property type="entry name" value="S1"/>
    <property type="match status" value="1"/>
</dbReference>
<dbReference type="InterPro" id="IPR011805">
    <property type="entry name" value="RNase_R"/>
</dbReference>
<dbReference type="Pfam" id="PF17876">
    <property type="entry name" value="CSD2"/>
    <property type="match status" value="1"/>
</dbReference>
<keyword evidence="5 8" id="KW-0378">Hydrolase</keyword>
<keyword evidence="4 8" id="KW-0540">Nuclease</keyword>
<dbReference type="InterPro" id="IPR004476">
    <property type="entry name" value="RNase_II/RNase_R"/>
</dbReference>
<gene>
    <name evidence="8" type="primary">rnr</name>
    <name evidence="11" type="ORF">DFP79_1073</name>
</gene>
<dbReference type="GO" id="GO:0006402">
    <property type="term" value="P:mRNA catabolic process"/>
    <property type="evidence" value="ECO:0007669"/>
    <property type="project" value="TreeGrafter"/>
</dbReference>
<keyword evidence="7 8" id="KW-0694">RNA-binding</keyword>
<dbReference type="InterPro" id="IPR050180">
    <property type="entry name" value="RNR_Ribonuclease"/>
</dbReference>
<evidence type="ECO:0000256" key="6">
    <source>
        <dbReference type="ARBA" id="ARBA00022839"/>
    </source>
</evidence>
<dbReference type="GO" id="GO:0005829">
    <property type="term" value="C:cytosol"/>
    <property type="evidence" value="ECO:0007669"/>
    <property type="project" value="UniProtKB-ARBA"/>
</dbReference>
<dbReference type="AlphaFoldDB" id="A0A4R6MAT5"/>
<sequence>MSNNKVNDPFSDREASKYDNPIPSREFILEHIAKLGHPATHPSLCHDFNLTSDDGIEALRRRLIAMSRDHQLQSNVDNEYSLIESSDLIEGRVQGTKEGHGFLIRENDDDIFLSARQMQSVMDGDIVVGRLSGRTVKGRLDGVVVEVKERKHAQIVGRYYEESATAFVTPENPRITQDILIEQFSGLTPKHGQYVLVEFLEYGGRNSAAKGLVKKVLGDFMAPGMEIDVAIHRYDIPSDWPKAVENQAKHIATEVAEEDKVNRVDLRETPFVTIDGEDARDFDDAVYCEKTPGGWKLFVAIADVSHYVKKGTALDEEAIVRGNSVYFPGRVVPMLPEALSNGLCSLNPDVDRLAMVAEISLTSRGKMRGFKFYEGLIRSHARLTYSKVAKMIDADLDDQGMELRDRYSSIISHIDDLHGLYKVLREAREVRGAMDFDTVETRMVFDENSKIDEIVPIERNDAHKLIEECMLCANVAAAELLLKADLPALFRVHEGPKEEKLLALRTYLSVLGLELEGGLKPTPTDYAKLGDIVRERADSRSIQVMMLRSMSQAVYQADNLGHFGLHYEAYTHFTSPIRRYPDLLVHRAIRYLIRGEGAPKVRQVYKVPGADKLKANKIYGYDHADMDGLGDSCSTTERRADEATRDVEAWLKCQYVEQHLGEEFDGIVAAVTPFGLFVELGGLFVEGLIHISGLGNDYFIHDPEHQAIIGERTGKSYKLGDKVKVSVTSVNLDQRKIDLGLVQNRSSKPKKRTEKSESSELEMQLAQLPPMELGGRKPSRAKAESDGPESLGEEATKKPGNRSEKNSWSSSKRDAEKQAEGKKGKKKSPRKKVSLNKGKPKSKAKKAEKAHSHAEPNKGNTIKKAKAEKTAPKKGSSDVKKKKPRKSKKSNAKRRSVD</sequence>
<dbReference type="InterPro" id="IPR022966">
    <property type="entry name" value="RNase_II/R_CS"/>
</dbReference>
<dbReference type="RefSeq" id="WP_133502894.1">
    <property type="nucleotide sequence ID" value="NZ_SNXC01000010.1"/>
</dbReference>
<dbReference type="SMART" id="SM00316">
    <property type="entry name" value="S1"/>
    <property type="match status" value="1"/>
</dbReference>
<dbReference type="PANTHER" id="PTHR23355">
    <property type="entry name" value="RIBONUCLEASE"/>
    <property type="match status" value="1"/>
</dbReference>
<evidence type="ECO:0000313" key="12">
    <source>
        <dbReference type="Proteomes" id="UP000294656"/>
    </source>
</evidence>
<name>A0A4R6MAT5_9GAMM</name>
<evidence type="ECO:0000259" key="10">
    <source>
        <dbReference type="PROSITE" id="PS50126"/>
    </source>
</evidence>
<dbReference type="SMART" id="SM00955">
    <property type="entry name" value="RNB"/>
    <property type="match status" value="1"/>
</dbReference>
<evidence type="ECO:0000256" key="8">
    <source>
        <dbReference type="HAMAP-Rule" id="MF_01895"/>
    </source>
</evidence>
<dbReference type="InterPro" id="IPR013223">
    <property type="entry name" value="RNase_B_OB_dom"/>
</dbReference>
<feature type="domain" description="S1 motif" evidence="10">
    <location>
        <begin position="661"/>
        <end position="742"/>
    </location>
</feature>
<dbReference type="Proteomes" id="UP000294656">
    <property type="component" value="Unassembled WGS sequence"/>
</dbReference>
<keyword evidence="3 8" id="KW-0963">Cytoplasm</keyword>
<keyword evidence="6 8" id="KW-0269">Exonuclease</keyword>
<feature type="compositionally biased region" description="Basic and acidic residues" evidence="9">
    <location>
        <begin position="845"/>
        <end position="856"/>
    </location>
</feature>
<dbReference type="InterPro" id="IPR003029">
    <property type="entry name" value="S1_domain"/>
</dbReference>
<dbReference type="PANTHER" id="PTHR23355:SF9">
    <property type="entry name" value="DIS3-LIKE EXONUCLEASE 2"/>
    <property type="match status" value="1"/>
</dbReference>
<evidence type="ECO:0000313" key="11">
    <source>
        <dbReference type="EMBL" id="TDO98661.1"/>
    </source>
</evidence>
<organism evidence="11 12">
    <name type="scientific">Marinomonas balearica</name>
    <dbReference type="NCBI Taxonomy" id="491947"/>
    <lineage>
        <taxon>Bacteria</taxon>
        <taxon>Pseudomonadati</taxon>
        <taxon>Pseudomonadota</taxon>
        <taxon>Gammaproteobacteria</taxon>
        <taxon>Oceanospirillales</taxon>
        <taxon>Oceanospirillaceae</taxon>
        <taxon>Marinomonas</taxon>
    </lineage>
</organism>
<comment type="caution">
    <text evidence="11">The sequence shown here is derived from an EMBL/GenBank/DDBJ whole genome shotgun (WGS) entry which is preliminary data.</text>
</comment>
<evidence type="ECO:0000256" key="1">
    <source>
        <dbReference type="ARBA" id="ARBA00001849"/>
    </source>
</evidence>
<dbReference type="InterPro" id="IPR011129">
    <property type="entry name" value="CSD"/>
</dbReference>
<dbReference type="SMART" id="SM00357">
    <property type="entry name" value="CSP"/>
    <property type="match status" value="1"/>
</dbReference>